<feature type="non-terminal residue" evidence="2">
    <location>
        <position position="103"/>
    </location>
</feature>
<comment type="caution">
    <text evidence="2">The sequence shown here is derived from an EMBL/GenBank/DDBJ whole genome shotgun (WGS) entry which is preliminary data.</text>
</comment>
<evidence type="ECO:0000313" key="2">
    <source>
        <dbReference type="EMBL" id="HIW07610.1"/>
    </source>
</evidence>
<keyword evidence="1" id="KW-0732">Signal</keyword>
<dbReference type="EMBL" id="DXHP01000213">
    <property type="protein sequence ID" value="HIW07610.1"/>
    <property type="molecule type" value="Genomic_DNA"/>
</dbReference>
<feature type="chain" id="PRO_5038734608" description="DUF2147 domain-containing protein" evidence="1">
    <location>
        <begin position="22"/>
        <end position="103"/>
    </location>
</feature>
<protein>
    <recommendedName>
        <fullName evidence="4">DUF2147 domain-containing protein</fullName>
    </recommendedName>
</protein>
<evidence type="ECO:0000313" key="3">
    <source>
        <dbReference type="Proteomes" id="UP000823934"/>
    </source>
</evidence>
<organism evidence="2 3">
    <name type="scientific">Candidatus Ignatzschineria merdigallinarum</name>
    <dbReference type="NCBI Taxonomy" id="2838621"/>
    <lineage>
        <taxon>Bacteria</taxon>
        <taxon>Pseudomonadati</taxon>
        <taxon>Pseudomonadota</taxon>
        <taxon>Gammaproteobacteria</taxon>
        <taxon>Cardiobacteriales</taxon>
        <taxon>Ignatzschineriaceae</taxon>
        <taxon>Ignatzschineria</taxon>
    </lineage>
</organism>
<evidence type="ECO:0000256" key="1">
    <source>
        <dbReference type="SAM" id="SignalP"/>
    </source>
</evidence>
<dbReference type="AlphaFoldDB" id="A0A9D1TVD1"/>
<proteinExistence type="predicted"/>
<name>A0A9D1TVD1_9GAMM</name>
<sequence>MKRTVLTAIIGSLVAGSMAMADSNKIASNQFWETLQTHCGNAYAGKLADGQDRPEFTGDLVMHVKTCSDREIKIPFFVGDDLSRTWILTKDENHHIQLKHDHR</sequence>
<gene>
    <name evidence="2" type="ORF">H9889_09850</name>
</gene>
<evidence type="ECO:0008006" key="4">
    <source>
        <dbReference type="Google" id="ProtNLM"/>
    </source>
</evidence>
<feature type="signal peptide" evidence="1">
    <location>
        <begin position="1"/>
        <end position="21"/>
    </location>
</feature>
<reference evidence="2" key="1">
    <citation type="journal article" date="2021" name="PeerJ">
        <title>Extensive microbial diversity within the chicken gut microbiome revealed by metagenomics and culture.</title>
        <authorList>
            <person name="Gilroy R."/>
            <person name="Ravi A."/>
            <person name="Getino M."/>
            <person name="Pursley I."/>
            <person name="Horton D.L."/>
            <person name="Alikhan N.F."/>
            <person name="Baker D."/>
            <person name="Gharbi K."/>
            <person name="Hall N."/>
            <person name="Watson M."/>
            <person name="Adriaenssens E.M."/>
            <person name="Foster-Nyarko E."/>
            <person name="Jarju S."/>
            <person name="Secka A."/>
            <person name="Antonio M."/>
            <person name="Oren A."/>
            <person name="Chaudhuri R.R."/>
            <person name="La Ragione R."/>
            <person name="Hildebrand F."/>
            <person name="Pallen M.J."/>
        </authorList>
    </citation>
    <scope>NUCLEOTIDE SEQUENCE</scope>
    <source>
        <strain evidence="2">CHK160-9182</strain>
    </source>
</reference>
<reference evidence="2" key="2">
    <citation type="submission" date="2021-04" db="EMBL/GenBank/DDBJ databases">
        <authorList>
            <person name="Gilroy R."/>
        </authorList>
    </citation>
    <scope>NUCLEOTIDE SEQUENCE</scope>
    <source>
        <strain evidence="2">CHK160-9182</strain>
    </source>
</reference>
<dbReference type="Proteomes" id="UP000823934">
    <property type="component" value="Unassembled WGS sequence"/>
</dbReference>
<accession>A0A9D1TVD1</accession>